<protein>
    <recommendedName>
        <fullName evidence="4">Secreted protein</fullName>
    </recommendedName>
</protein>
<comment type="caution">
    <text evidence="2">The sequence shown here is derived from an EMBL/GenBank/DDBJ whole genome shotgun (WGS) entry which is preliminary data.</text>
</comment>
<dbReference type="Proteomes" id="UP000315369">
    <property type="component" value="Unassembled WGS sequence"/>
</dbReference>
<evidence type="ECO:0000256" key="1">
    <source>
        <dbReference type="SAM" id="SignalP"/>
    </source>
</evidence>
<evidence type="ECO:0000313" key="2">
    <source>
        <dbReference type="EMBL" id="TQF15045.1"/>
    </source>
</evidence>
<keyword evidence="1" id="KW-0732">Signal</keyword>
<feature type="signal peptide" evidence="1">
    <location>
        <begin position="1"/>
        <end position="26"/>
    </location>
</feature>
<accession>A0A540X196</accession>
<evidence type="ECO:0000313" key="3">
    <source>
        <dbReference type="Proteomes" id="UP000315369"/>
    </source>
</evidence>
<dbReference type="RefSeq" id="WP_141643313.1">
    <property type="nucleotide sequence ID" value="NZ_VIFM01000053.1"/>
</dbReference>
<organism evidence="2 3">
    <name type="scientific">Myxococcus llanfairpwllgwyngyllgogerychwyrndrobwllllantysiliogogogochensis</name>
    <dbReference type="NCBI Taxonomy" id="2590453"/>
    <lineage>
        <taxon>Bacteria</taxon>
        <taxon>Pseudomonadati</taxon>
        <taxon>Myxococcota</taxon>
        <taxon>Myxococcia</taxon>
        <taxon>Myxococcales</taxon>
        <taxon>Cystobacterineae</taxon>
        <taxon>Myxococcaceae</taxon>
        <taxon>Myxococcus</taxon>
    </lineage>
</organism>
<name>A0A540X196_9BACT</name>
<gene>
    <name evidence="2" type="ORF">FJV41_15805</name>
</gene>
<sequence length="100" mass="10622">MRFLLRFLAVLLVLMTGGVFQTLAFASDTHADCAEEEDDECTDCAPSCVLCPCCPLRATPAPVPVLENLADAPTPPPVPGRVDEPVLSGLADDIFQPPRA</sequence>
<feature type="chain" id="PRO_5021904404" description="Secreted protein" evidence="1">
    <location>
        <begin position="27"/>
        <end position="100"/>
    </location>
</feature>
<evidence type="ECO:0008006" key="4">
    <source>
        <dbReference type="Google" id="ProtNLM"/>
    </source>
</evidence>
<dbReference type="EMBL" id="VIFM01000053">
    <property type="protein sequence ID" value="TQF15045.1"/>
    <property type="molecule type" value="Genomic_DNA"/>
</dbReference>
<reference evidence="2 3" key="1">
    <citation type="submission" date="2019-06" db="EMBL/GenBank/DDBJ databases">
        <authorList>
            <person name="Livingstone P."/>
            <person name="Whitworth D."/>
        </authorList>
    </citation>
    <scope>NUCLEOTIDE SEQUENCE [LARGE SCALE GENOMIC DNA]</scope>
    <source>
        <strain evidence="2 3">AM401</strain>
    </source>
</reference>
<keyword evidence="3" id="KW-1185">Reference proteome</keyword>
<proteinExistence type="predicted"/>
<dbReference type="OrthoDB" id="5383399at2"/>
<dbReference type="AlphaFoldDB" id="A0A540X196"/>